<evidence type="ECO:0000313" key="13">
    <source>
        <dbReference type="EMBL" id="NJP37284.1"/>
    </source>
</evidence>
<evidence type="ECO:0000256" key="12">
    <source>
        <dbReference type="RuleBase" id="RU365034"/>
    </source>
</evidence>
<dbReference type="GO" id="GO:0045303">
    <property type="term" value="F:diaminobutyrate-2-oxoglutarate transaminase activity"/>
    <property type="evidence" value="ECO:0007669"/>
    <property type="project" value="UniProtKB-EC"/>
</dbReference>
<evidence type="ECO:0000256" key="6">
    <source>
        <dbReference type="ARBA" id="ARBA00014798"/>
    </source>
</evidence>
<evidence type="ECO:0000256" key="3">
    <source>
        <dbReference type="ARBA" id="ARBA00004946"/>
    </source>
</evidence>
<comment type="pathway">
    <text evidence="3 12">Amine and polyamine biosynthesis; ectoine biosynthesis; L-ectoine from L-aspartate 4-semialdehyde: step 1/3.</text>
</comment>
<evidence type="ECO:0000313" key="14">
    <source>
        <dbReference type="Proteomes" id="UP000752012"/>
    </source>
</evidence>
<dbReference type="PANTHER" id="PTHR43552:SF2">
    <property type="entry name" value="DIAMINOBUTYRATE--2-OXOGLUTARATE TRANSAMINASE"/>
    <property type="match status" value="1"/>
</dbReference>
<dbReference type="Pfam" id="PF00202">
    <property type="entry name" value="Aminotran_3"/>
    <property type="match status" value="1"/>
</dbReference>
<keyword evidence="8 12" id="KW-0808">Transferase</keyword>
<evidence type="ECO:0000256" key="5">
    <source>
        <dbReference type="ARBA" id="ARBA00013155"/>
    </source>
</evidence>
<keyword evidence="14" id="KW-1185">Reference proteome</keyword>
<organism evidence="13 14">
    <name type="scientific">Alkalicoccus luteus</name>
    <dbReference type="NCBI Taxonomy" id="1237094"/>
    <lineage>
        <taxon>Bacteria</taxon>
        <taxon>Bacillati</taxon>
        <taxon>Bacillota</taxon>
        <taxon>Bacilli</taxon>
        <taxon>Bacillales</taxon>
        <taxon>Bacillaceae</taxon>
        <taxon>Alkalicoccus</taxon>
    </lineage>
</organism>
<proteinExistence type="inferred from homology"/>
<dbReference type="PANTHER" id="PTHR43552">
    <property type="entry name" value="DIAMINOBUTYRATE--2-OXOGLUTARATE AMINOTRANSFERASE"/>
    <property type="match status" value="1"/>
</dbReference>
<reference evidence="13 14" key="1">
    <citation type="submission" date="2020-03" db="EMBL/GenBank/DDBJ databases">
        <title>Assessment of the enzymatic potential of alkaline-tolerant lipase obtained from Bacillus luteus H11 (technogenic soil) for the bioremediation of saline soils contaminated with petroleum substances.</title>
        <authorList>
            <person name="Kalwasinska A."/>
        </authorList>
    </citation>
    <scope>NUCLEOTIDE SEQUENCE [LARGE SCALE GENOMIC DNA]</scope>
    <source>
        <strain evidence="13 14">H11</strain>
    </source>
</reference>
<dbReference type="GO" id="GO:0047307">
    <property type="term" value="F:diaminobutyrate-pyruvate transaminase activity"/>
    <property type="evidence" value="ECO:0007669"/>
    <property type="project" value="InterPro"/>
</dbReference>
<dbReference type="SUPFAM" id="SSF53383">
    <property type="entry name" value="PLP-dependent transferases"/>
    <property type="match status" value="1"/>
</dbReference>
<evidence type="ECO:0000256" key="4">
    <source>
        <dbReference type="ARBA" id="ARBA00008954"/>
    </source>
</evidence>
<dbReference type="EMBL" id="JAATHJ010000007">
    <property type="protein sequence ID" value="NJP37284.1"/>
    <property type="molecule type" value="Genomic_DNA"/>
</dbReference>
<keyword evidence="7 12" id="KW-0032">Aminotransferase</keyword>
<evidence type="ECO:0000256" key="10">
    <source>
        <dbReference type="ARBA" id="ARBA00049111"/>
    </source>
</evidence>
<dbReference type="NCBIfam" id="TIGR02407">
    <property type="entry name" value="ectoine_ectB"/>
    <property type="match status" value="1"/>
</dbReference>
<comment type="caution">
    <text evidence="13">The sequence shown here is derived from an EMBL/GenBank/DDBJ whole genome shotgun (WGS) entry which is preliminary data.</text>
</comment>
<keyword evidence="9 11" id="KW-0663">Pyridoxal phosphate</keyword>
<dbReference type="InterPro" id="IPR049704">
    <property type="entry name" value="Aminotrans_3_PPA_site"/>
</dbReference>
<dbReference type="NCBIfam" id="NF006733">
    <property type="entry name" value="PRK09264.1"/>
    <property type="match status" value="1"/>
</dbReference>
<evidence type="ECO:0000256" key="2">
    <source>
        <dbReference type="ARBA" id="ARBA00002189"/>
    </source>
</evidence>
<dbReference type="PROSITE" id="PS00600">
    <property type="entry name" value="AA_TRANSFER_CLASS_3"/>
    <property type="match status" value="1"/>
</dbReference>
<dbReference type="Gene3D" id="3.40.640.10">
    <property type="entry name" value="Type I PLP-dependent aspartate aminotransferase-like (Major domain)"/>
    <property type="match status" value="1"/>
</dbReference>
<sequence>MNEKLKLVEDVESSVRSYVRSFPAVFTKAKGHEIWDEEGMRYLDFFSGAGALNYGHNDENMKQKLLDYITSDGITHSLDMATDAKVDFMEKFRDIILKPRGMNYRIMFPGPTGANTVESALKIARKMTGRTDIISFTNGFHGMTIGALSVTGNSMKRRGAGIPLNHTVTMPYDQFTGSEQDSLKYFERFLEDNGSGVAIPAAVILETVQGEGGINAARMGWIRKLQEICREWGILFIIDDVQAGVGRTGTFFSFEPAGIEPDVVCLSKSIGGYGLPLAVTLIKPELDQWKPGEHNGTFRGNNLAFITASEALEYWRDPAFEESIQERGKRMTAFLERMVETYPEMKGRRKGRGLMQGIASEVDGFSESVAEYAFKHQMILETAGGNDEVFKLFPPLNIPLEALDEGFAIIEKCIEEALEAHQLSSSSS</sequence>
<dbReference type="InterPro" id="IPR015422">
    <property type="entry name" value="PyrdxlP-dep_Trfase_small"/>
</dbReference>
<dbReference type="PIRSF" id="PIRSF000521">
    <property type="entry name" value="Transaminase_4ab_Lys_Orn"/>
    <property type="match status" value="1"/>
</dbReference>
<accession>A0A969TWH4</accession>
<evidence type="ECO:0000256" key="1">
    <source>
        <dbReference type="ARBA" id="ARBA00001933"/>
    </source>
</evidence>
<evidence type="ECO:0000256" key="8">
    <source>
        <dbReference type="ARBA" id="ARBA00022679"/>
    </source>
</evidence>
<name>A0A969TWH4_9BACI</name>
<dbReference type="NCBIfam" id="TIGR00709">
    <property type="entry name" value="dat"/>
    <property type="match status" value="1"/>
</dbReference>
<evidence type="ECO:0000256" key="9">
    <source>
        <dbReference type="ARBA" id="ARBA00022898"/>
    </source>
</evidence>
<dbReference type="InterPro" id="IPR004637">
    <property type="entry name" value="Dat"/>
</dbReference>
<dbReference type="AlphaFoldDB" id="A0A969TWH4"/>
<dbReference type="InterPro" id="IPR005814">
    <property type="entry name" value="Aminotrans_3"/>
</dbReference>
<dbReference type="InterPro" id="IPR015424">
    <property type="entry name" value="PyrdxlP-dep_Trfase"/>
</dbReference>
<dbReference type="InterPro" id="IPR012773">
    <property type="entry name" value="Ectoine_EctB"/>
</dbReference>
<evidence type="ECO:0000256" key="7">
    <source>
        <dbReference type="ARBA" id="ARBA00022576"/>
    </source>
</evidence>
<dbReference type="Proteomes" id="UP000752012">
    <property type="component" value="Unassembled WGS sequence"/>
</dbReference>
<comment type="catalytic activity">
    <reaction evidence="10 12">
        <text>L-2,4-diaminobutanoate + 2-oxoglutarate = L-aspartate 4-semialdehyde + L-glutamate</text>
        <dbReference type="Rhea" id="RHEA:11160"/>
        <dbReference type="ChEBI" id="CHEBI:16810"/>
        <dbReference type="ChEBI" id="CHEBI:29985"/>
        <dbReference type="ChEBI" id="CHEBI:58761"/>
        <dbReference type="ChEBI" id="CHEBI:537519"/>
        <dbReference type="EC" id="2.6.1.76"/>
    </reaction>
</comment>
<dbReference type="InterPro" id="IPR015421">
    <property type="entry name" value="PyrdxlP-dep_Trfase_major"/>
</dbReference>
<comment type="cofactor">
    <cofactor evidence="1 12">
        <name>pyridoxal 5'-phosphate</name>
        <dbReference type="ChEBI" id="CHEBI:597326"/>
    </cofactor>
</comment>
<protein>
    <recommendedName>
        <fullName evidence="6 12">Diaminobutyrate--2-oxoglutarate transaminase</fullName>
        <ecNumber evidence="5 12">2.6.1.76</ecNumber>
    </recommendedName>
    <alternativeName>
        <fullName evidence="12">DABA aminotransferase</fullName>
    </alternativeName>
</protein>
<dbReference type="GO" id="GO:0030170">
    <property type="term" value="F:pyridoxal phosphate binding"/>
    <property type="evidence" value="ECO:0007669"/>
    <property type="project" value="InterPro"/>
</dbReference>
<gene>
    <name evidence="13" type="primary">ectB</name>
    <name evidence="13" type="ORF">HCN83_06750</name>
</gene>
<comment type="function">
    <text evidence="2 12">Catalyzes reversively the conversion of L-aspartate beta-semialdehyde (ASA) to L-2,4-diaminobutyrate (DABA) by transamination with L-glutamate.</text>
</comment>
<dbReference type="CDD" id="cd00610">
    <property type="entry name" value="OAT_like"/>
    <property type="match status" value="1"/>
</dbReference>
<dbReference type="Gene3D" id="3.90.1150.10">
    <property type="entry name" value="Aspartate Aminotransferase, domain 1"/>
    <property type="match status" value="1"/>
</dbReference>
<evidence type="ECO:0000256" key="11">
    <source>
        <dbReference type="RuleBase" id="RU003560"/>
    </source>
</evidence>
<dbReference type="GO" id="GO:0019491">
    <property type="term" value="P:ectoine biosynthetic process"/>
    <property type="evidence" value="ECO:0007669"/>
    <property type="project" value="InterPro"/>
</dbReference>
<dbReference type="EC" id="2.6.1.76" evidence="5 12"/>
<comment type="similarity">
    <text evidence="4 11">Belongs to the class-III pyridoxal-phosphate-dependent aminotransferase family.</text>
</comment>